<comment type="caution">
    <text evidence="2">The sequence shown here is derived from an EMBL/GenBank/DDBJ whole genome shotgun (WGS) entry which is preliminary data.</text>
</comment>
<sequence>MPSHHIRNISLSTFTNALSRYPASAPESLRELDTQRYETIPTAFAKRVASIEESFLLKEEVEKLVEWKLKHGTFRPKLLSLVQSNHESYIDSVTRAAFDQLPDTKLSTKDVLAAVKKLSELKGIGPATASLLLSVGKPKEVPFFSDELFRWCVWDEQGGPGGWKRKIKYNAKEYEQVVEAVEVLWVRLGGKVRAVDIERVAWVLGKEGVTVGEEGDDGESEKEDTSEKIEEDAEEEVKAEPKKEVKKGTKRKAPEPKASSTGTRKSTRTKK</sequence>
<protein>
    <submittedName>
        <fullName evidence="2">Uncharacterized protein</fullName>
    </submittedName>
</protein>
<accession>A0A8K0RH03</accession>
<organism evidence="2 3">
    <name type="scientific">Paraphoma chrysanthemicola</name>
    <dbReference type="NCBI Taxonomy" id="798071"/>
    <lineage>
        <taxon>Eukaryota</taxon>
        <taxon>Fungi</taxon>
        <taxon>Dikarya</taxon>
        <taxon>Ascomycota</taxon>
        <taxon>Pezizomycotina</taxon>
        <taxon>Dothideomycetes</taxon>
        <taxon>Pleosporomycetidae</taxon>
        <taxon>Pleosporales</taxon>
        <taxon>Pleosporineae</taxon>
        <taxon>Phaeosphaeriaceae</taxon>
        <taxon>Paraphoma</taxon>
    </lineage>
</organism>
<feature type="compositionally biased region" description="Basic and acidic residues" evidence="1">
    <location>
        <begin position="236"/>
        <end position="255"/>
    </location>
</feature>
<dbReference type="InterPro" id="IPR011257">
    <property type="entry name" value="DNA_glycosylase"/>
</dbReference>
<keyword evidence="3" id="KW-1185">Reference proteome</keyword>
<proteinExistence type="predicted"/>
<dbReference type="PANTHER" id="PTHR21521:SF0">
    <property type="entry name" value="AMUN, ISOFORM A"/>
    <property type="match status" value="1"/>
</dbReference>
<dbReference type="EMBL" id="JAGMVJ010000001">
    <property type="protein sequence ID" value="KAH7094665.1"/>
    <property type="molecule type" value="Genomic_DNA"/>
</dbReference>
<evidence type="ECO:0000313" key="2">
    <source>
        <dbReference type="EMBL" id="KAH7094665.1"/>
    </source>
</evidence>
<evidence type="ECO:0000313" key="3">
    <source>
        <dbReference type="Proteomes" id="UP000813461"/>
    </source>
</evidence>
<evidence type="ECO:0000256" key="1">
    <source>
        <dbReference type="SAM" id="MobiDB-lite"/>
    </source>
</evidence>
<dbReference type="PANTHER" id="PTHR21521">
    <property type="entry name" value="AMUN, ISOFORM A"/>
    <property type="match status" value="1"/>
</dbReference>
<feature type="compositionally biased region" description="Acidic residues" evidence="1">
    <location>
        <begin position="213"/>
        <end position="222"/>
    </location>
</feature>
<dbReference type="GO" id="GO:0006281">
    <property type="term" value="P:DNA repair"/>
    <property type="evidence" value="ECO:0007669"/>
    <property type="project" value="InterPro"/>
</dbReference>
<dbReference type="Proteomes" id="UP000813461">
    <property type="component" value="Unassembled WGS sequence"/>
</dbReference>
<dbReference type="AlphaFoldDB" id="A0A8K0RH03"/>
<dbReference type="GO" id="GO:0003824">
    <property type="term" value="F:catalytic activity"/>
    <property type="evidence" value="ECO:0007669"/>
    <property type="project" value="InterPro"/>
</dbReference>
<name>A0A8K0RH03_9PLEO</name>
<dbReference type="SUPFAM" id="SSF48150">
    <property type="entry name" value="DNA-glycosylase"/>
    <property type="match status" value="1"/>
</dbReference>
<feature type="region of interest" description="Disordered" evidence="1">
    <location>
        <begin position="210"/>
        <end position="271"/>
    </location>
</feature>
<dbReference type="OrthoDB" id="8249012at2759"/>
<reference evidence="2" key="1">
    <citation type="journal article" date="2021" name="Nat. Commun.">
        <title>Genetic determinants of endophytism in the Arabidopsis root mycobiome.</title>
        <authorList>
            <person name="Mesny F."/>
            <person name="Miyauchi S."/>
            <person name="Thiergart T."/>
            <person name="Pickel B."/>
            <person name="Atanasova L."/>
            <person name="Karlsson M."/>
            <person name="Huettel B."/>
            <person name="Barry K.W."/>
            <person name="Haridas S."/>
            <person name="Chen C."/>
            <person name="Bauer D."/>
            <person name="Andreopoulos W."/>
            <person name="Pangilinan J."/>
            <person name="LaButti K."/>
            <person name="Riley R."/>
            <person name="Lipzen A."/>
            <person name="Clum A."/>
            <person name="Drula E."/>
            <person name="Henrissat B."/>
            <person name="Kohler A."/>
            <person name="Grigoriev I.V."/>
            <person name="Martin F.M."/>
            <person name="Hacquard S."/>
        </authorList>
    </citation>
    <scope>NUCLEOTIDE SEQUENCE</scope>
    <source>
        <strain evidence="2">MPI-SDFR-AT-0120</strain>
    </source>
</reference>
<gene>
    <name evidence="2" type="ORF">FB567DRAFT_586023</name>
</gene>